<feature type="region of interest" description="Disordered" evidence="1">
    <location>
        <begin position="55"/>
        <end position="107"/>
    </location>
</feature>
<name>A0A2P2PLG6_RHIMU</name>
<evidence type="ECO:0000313" key="2">
    <source>
        <dbReference type="EMBL" id="MBX55479.1"/>
    </source>
</evidence>
<organism evidence="2">
    <name type="scientific">Rhizophora mucronata</name>
    <name type="common">Asiatic mangrove</name>
    <dbReference type="NCBI Taxonomy" id="61149"/>
    <lineage>
        <taxon>Eukaryota</taxon>
        <taxon>Viridiplantae</taxon>
        <taxon>Streptophyta</taxon>
        <taxon>Embryophyta</taxon>
        <taxon>Tracheophyta</taxon>
        <taxon>Spermatophyta</taxon>
        <taxon>Magnoliopsida</taxon>
        <taxon>eudicotyledons</taxon>
        <taxon>Gunneridae</taxon>
        <taxon>Pentapetalae</taxon>
        <taxon>rosids</taxon>
        <taxon>fabids</taxon>
        <taxon>Malpighiales</taxon>
        <taxon>Rhizophoraceae</taxon>
        <taxon>Rhizophora</taxon>
    </lineage>
</organism>
<feature type="region of interest" description="Disordered" evidence="1">
    <location>
        <begin position="1"/>
        <end position="35"/>
    </location>
</feature>
<dbReference type="AlphaFoldDB" id="A0A2P2PLG6"/>
<accession>A0A2P2PLG6</accession>
<dbReference type="EMBL" id="GGEC01074995">
    <property type="protein sequence ID" value="MBX55479.1"/>
    <property type="molecule type" value="Transcribed_RNA"/>
</dbReference>
<feature type="compositionally biased region" description="Basic and acidic residues" evidence="1">
    <location>
        <begin position="1"/>
        <end position="10"/>
    </location>
</feature>
<evidence type="ECO:0000256" key="1">
    <source>
        <dbReference type="SAM" id="MobiDB-lite"/>
    </source>
</evidence>
<sequence>MQDVQENDHWSDDDEEYKDKIIPFSRSQSSPLNGDEYMQNLDRFLWSRNEHLAKPLSSHSSPLMEKGERTPKSGSFKMRQRSLSIPAIGKNRSAVGRGPILSGAPQR</sequence>
<protein>
    <submittedName>
        <fullName evidence="2">Uncharacterized protein</fullName>
    </submittedName>
</protein>
<reference evidence="2" key="1">
    <citation type="submission" date="2018-02" db="EMBL/GenBank/DDBJ databases">
        <title>Rhizophora mucronata_Transcriptome.</title>
        <authorList>
            <person name="Meera S.P."/>
            <person name="Sreeshan A."/>
            <person name="Augustine A."/>
        </authorList>
    </citation>
    <scope>NUCLEOTIDE SEQUENCE</scope>
    <source>
        <tissue evidence="2">Leaf</tissue>
    </source>
</reference>
<proteinExistence type="predicted"/>